<dbReference type="Proteomes" id="UP001341840">
    <property type="component" value="Unassembled WGS sequence"/>
</dbReference>
<reference evidence="1 2" key="1">
    <citation type="journal article" date="2023" name="Plants (Basel)">
        <title>Bridging the Gap: Combining Genomics and Transcriptomics Approaches to Understand Stylosanthes scabra, an Orphan Legume from the Brazilian Caatinga.</title>
        <authorList>
            <person name="Ferreira-Neto J.R.C."/>
            <person name="da Silva M.D."/>
            <person name="Binneck E."/>
            <person name="de Melo N.F."/>
            <person name="da Silva R.H."/>
            <person name="de Melo A.L.T.M."/>
            <person name="Pandolfi V."/>
            <person name="Bustamante F.O."/>
            <person name="Brasileiro-Vidal A.C."/>
            <person name="Benko-Iseppon A.M."/>
        </authorList>
    </citation>
    <scope>NUCLEOTIDE SEQUENCE [LARGE SCALE GENOMIC DNA]</scope>
    <source>
        <tissue evidence="1">Leaves</tissue>
    </source>
</reference>
<evidence type="ECO:0000313" key="1">
    <source>
        <dbReference type="EMBL" id="MED6107691.1"/>
    </source>
</evidence>
<accession>A0ABU6Q7E3</accession>
<gene>
    <name evidence="1" type="ORF">PIB30_016523</name>
</gene>
<keyword evidence="2" id="KW-1185">Reference proteome</keyword>
<evidence type="ECO:0000313" key="2">
    <source>
        <dbReference type="Proteomes" id="UP001341840"/>
    </source>
</evidence>
<proteinExistence type="predicted"/>
<comment type="caution">
    <text evidence="1">The sequence shown here is derived from an EMBL/GenBank/DDBJ whole genome shotgun (WGS) entry which is preliminary data.</text>
</comment>
<name>A0ABU6Q7E3_9FABA</name>
<dbReference type="EMBL" id="JASCZI010000047">
    <property type="protein sequence ID" value="MED6107691.1"/>
    <property type="molecule type" value="Genomic_DNA"/>
</dbReference>
<organism evidence="1 2">
    <name type="scientific">Stylosanthes scabra</name>
    <dbReference type="NCBI Taxonomy" id="79078"/>
    <lineage>
        <taxon>Eukaryota</taxon>
        <taxon>Viridiplantae</taxon>
        <taxon>Streptophyta</taxon>
        <taxon>Embryophyta</taxon>
        <taxon>Tracheophyta</taxon>
        <taxon>Spermatophyta</taxon>
        <taxon>Magnoliopsida</taxon>
        <taxon>eudicotyledons</taxon>
        <taxon>Gunneridae</taxon>
        <taxon>Pentapetalae</taxon>
        <taxon>rosids</taxon>
        <taxon>fabids</taxon>
        <taxon>Fabales</taxon>
        <taxon>Fabaceae</taxon>
        <taxon>Papilionoideae</taxon>
        <taxon>50 kb inversion clade</taxon>
        <taxon>dalbergioids sensu lato</taxon>
        <taxon>Dalbergieae</taxon>
        <taxon>Pterocarpus clade</taxon>
        <taxon>Stylosanthes</taxon>
    </lineage>
</organism>
<protein>
    <submittedName>
        <fullName evidence="1">Uncharacterized protein</fullName>
    </submittedName>
</protein>
<sequence>MSGSKSTARLGFAERMKRPYWSELKKGSVYAAIEIRRSVGGGDVYEHFVVVRVDTVPFWGILFVLRVGRGENCRWGVWVRVMGGGLRKVERKRRGMEAIFDKGV</sequence>